<dbReference type="Gene3D" id="1.10.10.10">
    <property type="entry name" value="Winged helix-like DNA-binding domain superfamily/Winged helix DNA-binding domain"/>
    <property type="match status" value="1"/>
</dbReference>
<gene>
    <name evidence="3" type="ORF">JCM19239_7024</name>
</gene>
<feature type="region of interest" description="Disordered" evidence="1">
    <location>
        <begin position="35"/>
        <end position="54"/>
    </location>
</feature>
<keyword evidence="3" id="KW-0131">Cell cycle</keyword>
<sequence length="54" mass="5885">MQSRRGSVSGVQRRFKIGYNRAARIVEQLEAQGIVSAPGHNGNREVLAPAPPKE</sequence>
<evidence type="ECO:0000313" key="3">
    <source>
        <dbReference type="EMBL" id="GAL29206.1"/>
    </source>
</evidence>
<dbReference type="GO" id="GO:0051301">
    <property type="term" value="P:cell division"/>
    <property type="evidence" value="ECO:0007669"/>
    <property type="project" value="UniProtKB-KW"/>
</dbReference>
<dbReference type="PANTHER" id="PTHR22683:SF41">
    <property type="entry name" value="DNA TRANSLOCASE FTSK"/>
    <property type="match status" value="1"/>
</dbReference>
<protein>
    <submittedName>
        <fullName evidence="3">Cell division protein FtsK</fullName>
    </submittedName>
</protein>
<name>A0ABQ0JKC8_9VIBR</name>
<dbReference type="Pfam" id="PF09397">
    <property type="entry name" value="FtsK_gamma"/>
    <property type="match status" value="1"/>
</dbReference>
<proteinExistence type="predicted"/>
<dbReference type="InterPro" id="IPR050206">
    <property type="entry name" value="FtsK/SpoIIIE/SftA"/>
</dbReference>
<evidence type="ECO:0000259" key="2">
    <source>
        <dbReference type="SMART" id="SM00843"/>
    </source>
</evidence>
<dbReference type="InterPro" id="IPR036390">
    <property type="entry name" value="WH_DNA-bd_sf"/>
</dbReference>
<evidence type="ECO:0000313" key="4">
    <source>
        <dbReference type="Proteomes" id="UP000029223"/>
    </source>
</evidence>
<evidence type="ECO:0000256" key="1">
    <source>
        <dbReference type="SAM" id="MobiDB-lite"/>
    </source>
</evidence>
<dbReference type="Proteomes" id="UP000029223">
    <property type="component" value="Unassembled WGS sequence"/>
</dbReference>
<dbReference type="InterPro" id="IPR018541">
    <property type="entry name" value="Ftsk_gamma"/>
</dbReference>
<reference evidence="4" key="2">
    <citation type="submission" date="2014-09" db="EMBL/GenBank/DDBJ databases">
        <authorList>
            <consortium name="NBRP consortium"/>
            <person name="Sawabe T."/>
            <person name="Meirelles P."/>
            <person name="Nakanishi M."/>
            <person name="Sayaka M."/>
            <person name="Hattori M."/>
            <person name="Ohkuma M."/>
        </authorList>
    </citation>
    <scope>NUCLEOTIDE SEQUENCE [LARGE SCALE GENOMIC DNA]</scope>
    <source>
        <strain evidence="4">JCM 19239</strain>
    </source>
</reference>
<feature type="domain" description="FtsK gamma" evidence="2">
    <location>
        <begin position="1"/>
        <end position="51"/>
    </location>
</feature>
<reference evidence="4" key="1">
    <citation type="submission" date="2014-09" db="EMBL/GenBank/DDBJ databases">
        <title>Vibrio variabilis JCM 19239. (C206) whole genome shotgun sequence.</title>
        <authorList>
            <person name="Sawabe T."/>
            <person name="Meirelles P."/>
            <person name="Nakanishi M."/>
            <person name="Sayaka M."/>
            <person name="Hattori M."/>
            <person name="Ohkuma M."/>
        </authorList>
    </citation>
    <scope>NUCLEOTIDE SEQUENCE [LARGE SCALE GENOMIC DNA]</scope>
    <source>
        <strain evidence="4">JCM 19239</strain>
    </source>
</reference>
<dbReference type="EMBL" id="BBMS01000059">
    <property type="protein sequence ID" value="GAL29206.1"/>
    <property type="molecule type" value="Genomic_DNA"/>
</dbReference>
<keyword evidence="4" id="KW-1185">Reference proteome</keyword>
<keyword evidence="3" id="KW-0132">Cell division</keyword>
<comment type="caution">
    <text evidence="3">The sequence shown here is derived from an EMBL/GenBank/DDBJ whole genome shotgun (WGS) entry which is preliminary data.</text>
</comment>
<organism evidence="3 4">
    <name type="scientific">Vibrio variabilis</name>
    <dbReference type="NCBI Taxonomy" id="990271"/>
    <lineage>
        <taxon>Bacteria</taxon>
        <taxon>Pseudomonadati</taxon>
        <taxon>Pseudomonadota</taxon>
        <taxon>Gammaproteobacteria</taxon>
        <taxon>Vibrionales</taxon>
        <taxon>Vibrionaceae</taxon>
        <taxon>Vibrio</taxon>
    </lineage>
</organism>
<dbReference type="InterPro" id="IPR036388">
    <property type="entry name" value="WH-like_DNA-bd_sf"/>
</dbReference>
<accession>A0ABQ0JKC8</accession>
<dbReference type="PANTHER" id="PTHR22683">
    <property type="entry name" value="SPORULATION PROTEIN RELATED"/>
    <property type="match status" value="1"/>
</dbReference>
<dbReference type="SUPFAM" id="SSF46785">
    <property type="entry name" value="Winged helix' DNA-binding domain"/>
    <property type="match status" value="1"/>
</dbReference>
<dbReference type="SMART" id="SM00843">
    <property type="entry name" value="Ftsk_gamma"/>
    <property type="match status" value="1"/>
</dbReference>